<evidence type="ECO:0000313" key="3">
    <source>
        <dbReference type="EMBL" id="EEG31549.1"/>
    </source>
</evidence>
<dbReference type="STRING" id="537013.CLOSTMETH_00861"/>
<evidence type="ECO:0000313" key="4">
    <source>
        <dbReference type="Proteomes" id="UP000003340"/>
    </source>
</evidence>
<dbReference type="PANTHER" id="PTHR33515:SF1">
    <property type="entry name" value="RIBOSOME-BINDING FACTOR A, CHLOROPLASTIC-RELATED"/>
    <property type="match status" value="1"/>
</dbReference>
<dbReference type="EMBL" id="ACEC01000032">
    <property type="protein sequence ID" value="EEG31549.1"/>
    <property type="molecule type" value="Genomic_DNA"/>
</dbReference>
<accession>C0EAK4</accession>
<dbReference type="InterPro" id="IPR015946">
    <property type="entry name" value="KH_dom-like_a/b"/>
</dbReference>
<dbReference type="GO" id="GO:0043024">
    <property type="term" value="F:ribosomal small subunit binding"/>
    <property type="evidence" value="ECO:0007669"/>
    <property type="project" value="TreeGrafter"/>
</dbReference>
<dbReference type="GO" id="GO:0005829">
    <property type="term" value="C:cytosol"/>
    <property type="evidence" value="ECO:0007669"/>
    <property type="project" value="TreeGrafter"/>
</dbReference>
<dbReference type="InterPro" id="IPR000238">
    <property type="entry name" value="RbfA"/>
</dbReference>
<reference evidence="3 4" key="2">
    <citation type="submission" date="2009-02" db="EMBL/GenBank/DDBJ databases">
        <title>Draft genome sequence of Clostridium methylpentosum (DSM 5476).</title>
        <authorList>
            <person name="Sudarsanam P."/>
            <person name="Ley R."/>
            <person name="Guruge J."/>
            <person name="Turnbaugh P.J."/>
            <person name="Mahowald M."/>
            <person name="Liep D."/>
            <person name="Gordon J."/>
        </authorList>
    </citation>
    <scope>NUCLEOTIDE SEQUENCE [LARGE SCALE GENOMIC DNA]</scope>
    <source>
        <strain evidence="3 4">DSM 5476</strain>
    </source>
</reference>
<comment type="subcellular location">
    <subcellularLocation>
        <location evidence="2">Cytoplasm</location>
    </subcellularLocation>
</comment>
<dbReference type="Pfam" id="PF02033">
    <property type="entry name" value="RBFA"/>
    <property type="match status" value="1"/>
</dbReference>
<dbReference type="SUPFAM" id="SSF89919">
    <property type="entry name" value="Ribosome-binding factor A, RbfA"/>
    <property type="match status" value="1"/>
</dbReference>
<evidence type="ECO:0000256" key="2">
    <source>
        <dbReference type="HAMAP-Rule" id="MF_00003"/>
    </source>
</evidence>
<dbReference type="Gene3D" id="3.30.300.20">
    <property type="match status" value="1"/>
</dbReference>
<dbReference type="Proteomes" id="UP000003340">
    <property type="component" value="Unassembled WGS sequence"/>
</dbReference>
<dbReference type="HOGENOM" id="CLU_089475_6_5_9"/>
<keyword evidence="1 2" id="KW-0690">Ribosome biogenesis</keyword>
<dbReference type="PROSITE" id="PS01319">
    <property type="entry name" value="RBFA"/>
    <property type="match status" value="1"/>
</dbReference>
<evidence type="ECO:0000256" key="1">
    <source>
        <dbReference type="ARBA" id="ARBA00022517"/>
    </source>
</evidence>
<reference evidence="3 4" key="1">
    <citation type="submission" date="2009-01" db="EMBL/GenBank/DDBJ databases">
        <authorList>
            <person name="Fulton L."/>
            <person name="Clifton S."/>
            <person name="Fulton B."/>
            <person name="Xu J."/>
            <person name="Minx P."/>
            <person name="Pepin K.H."/>
            <person name="Johnson M."/>
            <person name="Bhonagiri V."/>
            <person name="Nash W.E."/>
            <person name="Mardis E.R."/>
            <person name="Wilson R.K."/>
        </authorList>
    </citation>
    <scope>NUCLEOTIDE SEQUENCE [LARGE SCALE GENOMIC DNA]</scope>
    <source>
        <strain evidence="3 4">DSM 5476</strain>
    </source>
</reference>
<protein>
    <recommendedName>
        <fullName evidence="2">Ribosome-binding factor A</fullName>
    </recommendedName>
</protein>
<dbReference type="AlphaFoldDB" id="C0EAK4"/>
<gene>
    <name evidence="2 3" type="primary">rbfA</name>
    <name evidence="3" type="ORF">CLOSTMETH_00861</name>
</gene>
<comment type="caution">
    <text evidence="3">The sequence shown here is derived from an EMBL/GenBank/DDBJ whole genome shotgun (WGS) entry which is preliminary data.</text>
</comment>
<keyword evidence="2" id="KW-0963">Cytoplasm</keyword>
<dbReference type="HAMAP" id="MF_00003">
    <property type="entry name" value="RbfA"/>
    <property type="match status" value="1"/>
</dbReference>
<dbReference type="InterPro" id="IPR020053">
    <property type="entry name" value="Ribosome-bd_factorA_CS"/>
</dbReference>
<name>C0EAK4_9FIRM</name>
<dbReference type="eggNOG" id="COG0858">
    <property type="taxonomic scope" value="Bacteria"/>
</dbReference>
<organism evidence="3 4">
    <name type="scientific">[Clostridium] methylpentosum DSM 5476</name>
    <dbReference type="NCBI Taxonomy" id="537013"/>
    <lineage>
        <taxon>Bacteria</taxon>
        <taxon>Bacillati</taxon>
        <taxon>Bacillota</taxon>
        <taxon>Clostridia</taxon>
        <taxon>Eubacteriales</taxon>
        <taxon>Oscillospiraceae</taxon>
        <taxon>Oscillospiraceae incertae sedis</taxon>
    </lineage>
</organism>
<proteinExistence type="inferred from homology"/>
<keyword evidence="4" id="KW-1185">Reference proteome</keyword>
<comment type="subunit">
    <text evidence="2">Monomer. Binds 30S ribosomal subunits, but not 50S ribosomal subunits or 70S ribosomes.</text>
</comment>
<sequence>MGGYKVARLAEDIKRELSVLVRDLKDPRIKGKMLSFVRVEVTNDQSFAKVYVSSMEGMEAAKEAVEGLKSASGFVKRELSNTLHMRKCPDIKFIPDDSIEYSAHLNKLLLDIETE</sequence>
<comment type="function">
    <text evidence="2">One of several proteins that assist in the late maturation steps of the functional core of the 30S ribosomal subunit. Associates with free 30S ribosomal subunits (but not with 30S subunits that are part of 70S ribosomes or polysomes). Required for efficient processing of 16S rRNA. May interact with the 5'-terminal helix region of 16S rRNA.</text>
</comment>
<comment type="similarity">
    <text evidence="2">Belongs to the RbfA family.</text>
</comment>
<dbReference type="InterPro" id="IPR023799">
    <property type="entry name" value="RbfA_dom_sf"/>
</dbReference>
<dbReference type="NCBIfam" id="TIGR00082">
    <property type="entry name" value="rbfA"/>
    <property type="match status" value="1"/>
</dbReference>
<dbReference type="PANTHER" id="PTHR33515">
    <property type="entry name" value="RIBOSOME-BINDING FACTOR A, CHLOROPLASTIC-RELATED"/>
    <property type="match status" value="1"/>
</dbReference>
<dbReference type="GO" id="GO:0030490">
    <property type="term" value="P:maturation of SSU-rRNA"/>
    <property type="evidence" value="ECO:0007669"/>
    <property type="project" value="UniProtKB-UniRule"/>
</dbReference>